<feature type="region of interest" description="Disordered" evidence="1">
    <location>
        <begin position="105"/>
        <end position="126"/>
    </location>
</feature>
<dbReference type="RefSeq" id="WP_302109904.1">
    <property type="nucleotide sequence ID" value="NZ_JAUKTR010000003.1"/>
</dbReference>
<gene>
    <name evidence="2" type="ORF">Q0812_08545</name>
</gene>
<comment type="caution">
    <text evidence="2">The sequence shown here is derived from an EMBL/GenBank/DDBJ whole genome shotgun (WGS) entry which is preliminary data.</text>
</comment>
<organism evidence="2 3">
    <name type="scientific">Peiella sedimenti</name>
    <dbReference type="NCBI Taxonomy" id="3061083"/>
    <lineage>
        <taxon>Bacteria</taxon>
        <taxon>Pseudomonadati</taxon>
        <taxon>Pseudomonadota</taxon>
        <taxon>Alphaproteobacteria</taxon>
        <taxon>Caulobacterales</taxon>
        <taxon>Caulobacteraceae</taxon>
        <taxon>Peiella</taxon>
    </lineage>
</organism>
<evidence type="ECO:0000256" key="1">
    <source>
        <dbReference type="SAM" id="MobiDB-lite"/>
    </source>
</evidence>
<accession>A0ABT8SMX4</accession>
<name>A0ABT8SMX4_9CAUL</name>
<keyword evidence="3" id="KW-1185">Reference proteome</keyword>
<dbReference type="EMBL" id="JAUKTR010000003">
    <property type="protein sequence ID" value="MDO1559475.1"/>
    <property type="molecule type" value="Genomic_DNA"/>
</dbReference>
<evidence type="ECO:0000313" key="3">
    <source>
        <dbReference type="Proteomes" id="UP001169063"/>
    </source>
</evidence>
<protein>
    <submittedName>
        <fullName evidence="2">Uncharacterized protein</fullName>
    </submittedName>
</protein>
<sequence>MGMLFDEDPADLDIEAFGYAAPDETEARADTDRGWLSRILLITTILLAFTNAQSLVTWSSTLEPTWTGRTVRALSQAWADQMSELGLDRFRNGVSDVWTAFQELPRRQGPPRIAPASDQVDQSPSP</sequence>
<reference evidence="2" key="1">
    <citation type="submission" date="2023-07" db="EMBL/GenBank/DDBJ databases">
        <title>Brevundimonas soil sp. nov., isolated from the soil of chemical plant.</title>
        <authorList>
            <person name="Wu N."/>
        </authorList>
    </citation>
    <scope>NUCLEOTIDE SEQUENCE</scope>
    <source>
        <strain evidence="2">XZ-24</strain>
    </source>
</reference>
<dbReference type="Proteomes" id="UP001169063">
    <property type="component" value="Unassembled WGS sequence"/>
</dbReference>
<evidence type="ECO:0000313" key="2">
    <source>
        <dbReference type="EMBL" id="MDO1559475.1"/>
    </source>
</evidence>
<proteinExistence type="predicted"/>